<dbReference type="AlphaFoldDB" id="A0AAV4ZHD1"/>
<protein>
    <submittedName>
        <fullName evidence="1">Uncharacterized protein</fullName>
    </submittedName>
</protein>
<evidence type="ECO:0000313" key="2">
    <source>
        <dbReference type="Proteomes" id="UP001055247"/>
    </source>
</evidence>
<dbReference type="EMBL" id="BPQO01000004">
    <property type="protein sequence ID" value="GJD87713.1"/>
    <property type="molecule type" value="Genomic_DNA"/>
</dbReference>
<gene>
    <name evidence="1" type="ORF">BHAOGJBA_1218</name>
</gene>
<dbReference type="RefSeq" id="WP_238229709.1">
    <property type="nucleotide sequence ID" value="NZ_BPQO01000004.1"/>
</dbReference>
<accession>A0AAV4ZHD1</accession>
<sequence>MNPDAAYAPVRIGDDPAFVVLARPSAGQPSDAVGWLIGADAEGVPFGAGPVALSASAVEGGAEGIAAELLTLVNAEPREDANLVPLLAGFGLVPGRDVPLDGALAALVGPDAAREDPVAAGYLLDAAGFEEVRGRIDARALRALRAAERIDVSSYLFFAGDGPKADHRRQAADTYPLLAGTMARLPTVKMRIDAGSSLADALEMALGRREDGRPALPKAALKRLQGVDWPADDMAPEHLAEALGTISPQNVPRTKGDFEAFSAVASTVGRLLPSVGLTFDVLAADSQGKWTEFRKRAAKAAMDRRPPQGLDGEELARWHGNPPPPDESADALRAACADLVHMVDAMARTLVLPAAATVSDQMPIVGEIQRRQAREVAAQILIGSKSAPGAFLATRAWHGRAMEMLAVIRGGDAVLIEEISRKVAEDGWAPIASGMVAPNGLHVVPLTDPRALADEGRGWGVHQYDSVSTLNADGSHGLNHCVATKESYCRQGKMHVLSIRRVNQRDGTFERLSTPSIKGVPQGTTDVTVNEHSSARNSVPCREAQAAWAWYLDGLRTGAIPINHEMIREVTTRERKRWSDDVARGALYDWREEDRLERAFSAWKPFLVKSMQQLTLPDFLARADIQDLSSSLTGRRLVALHAAR</sequence>
<reference evidence="1" key="2">
    <citation type="submission" date="2021-08" db="EMBL/GenBank/DDBJ databases">
        <authorList>
            <person name="Tani A."/>
            <person name="Ola A."/>
            <person name="Ogura Y."/>
            <person name="Katsura K."/>
            <person name="Hayashi T."/>
        </authorList>
    </citation>
    <scope>NUCLEOTIDE SEQUENCE</scope>
    <source>
        <strain evidence="1">DSM 16372</strain>
    </source>
</reference>
<keyword evidence="2" id="KW-1185">Reference proteome</keyword>
<evidence type="ECO:0000313" key="1">
    <source>
        <dbReference type="EMBL" id="GJD87713.1"/>
    </source>
</evidence>
<name>A0AAV4ZHD1_9HYPH</name>
<comment type="caution">
    <text evidence="1">The sequence shown here is derived from an EMBL/GenBank/DDBJ whole genome shotgun (WGS) entry which is preliminary data.</text>
</comment>
<proteinExistence type="predicted"/>
<organism evidence="1 2">
    <name type="scientific">Methylobacterium hispanicum</name>
    <dbReference type="NCBI Taxonomy" id="270350"/>
    <lineage>
        <taxon>Bacteria</taxon>
        <taxon>Pseudomonadati</taxon>
        <taxon>Pseudomonadota</taxon>
        <taxon>Alphaproteobacteria</taxon>
        <taxon>Hyphomicrobiales</taxon>
        <taxon>Methylobacteriaceae</taxon>
        <taxon>Methylobacterium</taxon>
    </lineage>
</organism>
<dbReference type="Proteomes" id="UP001055247">
    <property type="component" value="Unassembled WGS sequence"/>
</dbReference>
<reference evidence="1" key="1">
    <citation type="journal article" date="2016" name="Front. Microbiol.">
        <title>Genome Sequence of the Piezophilic, Mesophilic Sulfate-Reducing Bacterium Desulfovibrio indicus J2T.</title>
        <authorList>
            <person name="Cao J."/>
            <person name="Maignien L."/>
            <person name="Shao Z."/>
            <person name="Alain K."/>
            <person name="Jebbar M."/>
        </authorList>
    </citation>
    <scope>NUCLEOTIDE SEQUENCE</scope>
    <source>
        <strain evidence="1">DSM 16372</strain>
    </source>
</reference>